<evidence type="ECO:0000313" key="4">
    <source>
        <dbReference type="Proteomes" id="UP001058072"/>
    </source>
</evidence>
<sequence>MATHKFGIMQNEPINNERFDEYEPNKYHCIAIDDNFIEPILIDLQNVCCYWHTRQVPGRGIAYHGITLIPPQSIDRLIQILSLQDKLEYTHLISLANQAKQENKYLIHFGI</sequence>
<protein>
    <submittedName>
        <fullName evidence="2">Uncharacterized protein</fullName>
    </submittedName>
</protein>
<organism evidence="2 4">
    <name type="scientific">Turicibacter bilis</name>
    <dbReference type="NCBI Taxonomy" id="2735723"/>
    <lineage>
        <taxon>Bacteria</taxon>
        <taxon>Bacillati</taxon>
        <taxon>Bacillota</taxon>
        <taxon>Erysipelotrichia</taxon>
        <taxon>Erysipelotrichales</taxon>
        <taxon>Turicibacteraceae</taxon>
        <taxon>Turicibacter</taxon>
    </lineage>
</organism>
<accession>A0A9Q9CE95</accession>
<dbReference type="EMBL" id="CP071250">
    <property type="protein sequence ID" value="UUF07339.1"/>
    <property type="molecule type" value="Genomic_DNA"/>
</dbReference>
<gene>
    <name evidence="1" type="ORF">J0J69_00285</name>
    <name evidence="2" type="ORF">J0J70_06735</name>
</gene>
<dbReference type="Proteomes" id="UP001058016">
    <property type="component" value="Chromosome"/>
</dbReference>
<evidence type="ECO:0000313" key="1">
    <source>
        <dbReference type="EMBL" id="UUF06068.1"/>
    </source>
</evidence>
<proteinExistence type="predicted"/>
<reference evidence="2 3" key="1">
    <citation type="submission" date="2021-03" db="EMBL/GenBank/DDBJ databases">
        <title>Comparative Genomics and Metabolomics in the genus Turicibacter.</title>
        <authorList>
            <person name="Maki J."/>
            <person name="Looft T."/>
        </authorList>
    </citation>
    <scope>NUCLEOTIDE SEQUENCE</scope>
    <source>
        <strain evidence="2">ISU324</strain>
        <strain evidence="1 3">MMM721</strain>
    </source>
</reference>
<keyword evidence="3" id="KW-1185">Reference proteome</keyword>
<name>A0A9Q9CE95_9FIRM</name>
<evidence type="ECO:0000313" key="2">
    <source>
        <dbReference type="EMBL" id="UUF07339.1"/>
    </source>
</evidence>
<dbReference type="Proteomes" id="UP001058072">
    <property type="component" value="Chromosome"/>
</dbReference>
<dbReference type="EMBL" id="CP071249">
    <property type="protein sequence ID" value="UUF06068.1"/>
    <property type="molecule type" value="Genomic_DNA"/>
</dbReference>
<dbReference type="RefSeq" id="WP_055276214.1">
    <property type="nucleotide sequence ID" value="NZ_CP071249.1"/>
</dbReference>
<dbReference type="AlphaFoldDB" id="A0A9Q9CE95"/>
<evidence type="ECO:0000313" key="3">
    <source>
        <dbReference type="Proteomes" id="UP001058016"/>
    </source>
</evidence>